<proteinExistence type="predicted"/>
<feature type="compositionally biased region" description="Basic and acidic residues" evidence="1">
    <location>
        <begin position="1"/>
        <end position="24"/>
    </location>
</feature>
<dbReference type="Proteomes" id="UP001515480">
    <property type="component" value="Unassembled WGS sequence"/>
</dbReference>
<dbReference type="EMBL" id="JBGBPQ010000010">
    <property type="protein sequence ID" value="KAL1519195.1"/>
    <property type="molecule type" value="Genomic_DNA"/>
</dbReference>
<dbReference type="AlphaFoldDB" id="A0AB34JAZ0"/>
<keyword evidence="3" id="KW-1185">Reference proteome</keyword>
<protein>
    <submittedName>
        <fullName evidence="2">Uncharacterized protein</fullName>
    </submittedName>
</protein>
<gene>
    <name evidence="2" type="ORF">AB1Y20_003455</name>
</gene>
<comment type="caution">
    <text evidence="2">The sequence shown here is derived from an EMBL/GenBank/DDBJ whole genome shotgun (WGS) entry which is preliminary data.</text>
</comment>
<reference evidence="2 3" key="1">
    <citation type="journal article" date="2024" name="Science">
        <title>Giant polyketide synthase enzymes in the biosynthesis of giant marine polyether toxins.</title>
        <authorList>
            <person name="Fallon T.R."/>
            <person name="Shende V.V."/>
            <person name="Wierzbicki I.H."/>
            <person name="Pendleton A.L."/>
            <person name="Watervoot N.F."/>
            <person name="Auber R.P."/>
            <person name="Gonzalez D.J."/>
            <person name="Wisecaver J.H."/>
            <person name="Moore B.S."/>
        </authorList>
    </citation>
    <scope>NUCLEOTIDE SEQUENCE [LARGE SCALE GENOMIC DNA]</scope>
    <source>
        <strain evidence="2 3">12B1</strain>
    </source>
</reference>
<feature type="region of interest" description="Disordered" evidence="1">
    <location>
        <begin position="1"/>
        <end position="115"/>
    </location>
</feature>
<name>A0AB34JAZ0_PRYPA</name>
<organism evidence="2 3">
    <name type="scientific">Prymnesium parvum</name>
    <name type="common">Toxic golden alga</name>
    <dbReference type="NCBI Taxonomy" id="97485"/>
    <lineage>
        <taxon>Eukaryota</taxon>
        <taxon>Haptista</taxon>
        <taxon>Haptophyta</taxon>
        <taxon>Prymnesiophyceae</taxon>
        <taxon>Prymnesiales</taxon>
        <taxon>Prymnesiaceae</taxon>
        <taxon>Prymnesium</taxon>
    </lineage>
</organism>
<evidence type="ECO:0000313" key="2">
    <source>
        <dbReference type="EMBL" id="KAL1519195.1"/>
    </source>
</evidence>
<evidence type="ECO:0000313" key="3">
    <source>
        <dbReference type="Proteomes" id="UP001515480"/>
    </source>
</evidence>
<evidence type="ECO:0000256" key="1">
    <source>
        <dbReference type="SAM" id="MobiDB-lite"/>
    </source>
</evidence>
<feature type="compositionally biased region" description="Basic and acidic residues" evidence="1">
    <location>
        <begin position="86"/>
        <end position="103"/>
    </location>
</feature>
<accession>A0AB34JAZ0</accession>
<sequence>MEATTKRPAEETPAEGAKKARAEWMGKPGDGGTAAAAPNPSDLLKKTEKKQVISSIASKLSAPRATKASTEDARKQKVGSFSAGLTKEKLLESQQRHKEKCEASGKPVPYYRSNH</sequence>